<evidence type="ECO:0000313" key="3">
    <source>
        <dbReference type="EMBL" id="CAF1501627.1"/>
    </source>
</evidence>
<sequence length="175" mass="19526">MELRCCFIDDMESIIAVDLTDFNLTQIPDLPYYSNLIPNMLDIRLNEEIVPQKDDFVGGTDIVTLFLPPHYACPGGDRWWNIINSTTDPPGNLCSGLKNPCLNNSQICPEPHSYCSPNGPNHTLCLCKGTYHGYKCLRSGQFPTAVFLGSACAVTVLTAALFYWTTRRHVGKHQD</sequence>
<comment type="caution">
    <text evidence="4">The sequence shown here is derived from an EMBL/GenBank/DDBJ whole genome shotgun (WGS) entry which is preliminary data.</text>
</comment>
<evidence type="ECO:0000313" key="4">
    <source>
        <dbReference type="EMBL" id="CAF1530629.1"/>
    </source>
</evidence>
<evidence type="ECO:0000256" key="1">
    <source>
        <dbReference type="SAM" id="Phobius"/>
    </source>
</evidence>
<gene>
    <name evidence="4" type="ORF">EDS130_LOCUS44544</name>
    <name evidence="3" type="ORF">XAT740_LOCUS39692</name>
</gene>
<dbReference type="Proteomes" id="UP000663828">
    <property type="component" value="Unassembled WGS sequence"/>
</dbReference>
<feature type="domain" description="EGF-like" evidence="2">
    <location>
        <begin position="125"/>
        <end position="136"/>
    </location>
</feature>
<dbReference type="EMBL" id="CAJNOJ010000875">
    <property type="protein sequence ID" value="CAF1530629.1"/>
    <property type="molecule type" value="Genomic_DNA"/>
</dbReference>
<name>A0A815VID4_ADIRI</name>
<dbReference type="EMBL" id="CAJNOR010004431">
    <property type="protein sequence ID" value="CAF1501627.1"/>
    <property type="molecule type" value="Genomic_DNA"/>
</dbReference>
<dbReference type="InterPro" id="IPR042350">
    <property type="entry name" value="ATRAID"/>
</dbReference>
<evidence type="ECO:0000259" key="2">
    <source>
        <dbReference type="PROSITE" id="PS00022"/>
    </source>
</evidence>
<dbReference type="PANTHER" id="PTHR15926">
    <property type="entry name" value="ALL-TRANS RETINOIC ACID-INDUCED DIFFERENTIATION FACTOR"/>
    <property type="match status" value="1"/>
</dbReference>
<keyword evidence="1" id="KW-1133">Transmembrane helix</keyword>
<proteinExistence type="predicted"/>
<evidence type="ECO:0000313" key="5">
    <source>
        <dbReference type="Proteomes" id="UP000663828"/>
    </source>
</evidence>
<feature type="transmembrane region" description="Helical" evidence="1">
    <location>
        <begin position="145"/>
        <end position="164"/>
    </location>
</feature>
<accession>A0A815VID4</accession>
<organism evidence="4 6">
    <name type="scientific">Adineta ricciae</name>
    <name type="common">Rotifer</name>
    <dbReference type="NCBI Taxonomy" id="249248"/>
    <lineage>
        <taxon>Eukaryota</taxon>
        <taxon>Metazoa</taxon>
        <taxon>Spiralia</taxon>
        <taxon>Gnathifera</taxon>
        <taxon>Rotifera</taxon>
        <taxon>Eurotatoria</taxon>
        <taxon>Bdelloidea</taxon>
        <taxon>Adinetida</taxon>
        <taxon>Adinetidae</taxon>
        <taxon>Adineta</taxon>
    </lineage>
</organism>
<dbReference type="AlphaFoldDB" id="A0A815VID4"/>
<protein>
    <recommendedName>
        <fullName evidence="2">EGF-like domain-containing protein</fullName>
    </recommendedName>
</protein>
<dbReference type="InterPro" id="IPR000742">
    <property type="entry name" value="EGF"/>
</dbReference>
<evidence type="ECO:0000313" key="6">
    <source>
        <dbReference type="Proteomes" id="UP000663852"/>
    </source>
</evidence>
<dbReference type="OrthoDB" id="9989713at2759"/>
<reference evidence="4" key="1">
    <citation type="submission" date="2021-02" db="EMBL/GenBank/DDBJ databases">
        <authorList>
            <person name="Nowell W R."/>
        </authorList>
    </citation>
    <scope>NUCLEOTIDE SEQUENCE</scope>
</reference>
<keyword evidence="5" id="KW-1185">Reference proteome</keyword>
<keyword evidence="1" id="KW-0812">Transmembrane</keyword>
<dbReference type="PANTHER" id="PTHR15926:SF1">
    <property type="entry name" value="ALL-TRANS RETINOIC ACID-INDUCED DIFFERENTIATION FACTOR"/>
    <property type="match status" value="1"/>
</dbReference>
<dbReference type="PROSITE" id="PS00022">
    <property type="entry name" value="EGF_1"/>
    <property type="match status" value="1"/>
</dbReference>
<dbReference type="Proteomes" id="UP000663852">
    <property type="component" value="Unassembled WGS sequence"/>
</dbReference>
<keyword evidence="1" id="KW-0472">Membrane</keyword>